<evidence type="ECO:0000313" key="4">
    <source>
        <dbReference type="Proteomes" id="UP001159428"/>
    </source>
</evidence>
<feature type="region of interest" description="Disordered" evidence="1">
    <location>
        <begin position="156"/>
        <end position="193"/>
    </location>
</feature>
<evidence type="ECO:0000256" key="1">
    <source>
        <dbReference type="SAM" id="MobiDB-lite"/>
    </source>
</evidence>
<dbReference type="InterPro" id="IPR045906">
    <property type="entry name" value="ULK4"/>
</dbReference>
<sequence>MENYILYDEVGRGEHSVVYKGRKKGTIEFVAIHCVEKCKRLELRNIVRLTHEMDHLNVVKFREWYETTNHIWMVVELCTGDSLDAVLSQDKCLPVETVRQFGIEIAKALYYIHSLGILYCDLKPSRIMLDGAGVLKFSNFALARVEGEDDFYDSLQEEQNSDDEDKNYRDTEKDQSQRPKPSPHYMAPEVLSGGPHSKESDLWSFGCVLYELFSGEKPFVADSFAELVTKIFHENVPHLRLDMEGAKNGALHGLDNVIKRLLEKDPTQRLDWKDLIVHSFWQGELENQLKSADEIKGEAETEDQQELNDEGKSEDLHCGNVGEEKEHVKTKSDQLHLPAQIVRQGTYTFSSRPHTADPASSSKENESLGKTHTVVRRKTLDDQDESESNSTKNAKRDSTNVVFGTSESKNNKSNLVKQNRTFKKSDFNKLKQNGLNQSEAQESTSSVLQDQQVKDNRSPTHNKISDLVSHPSDFIVTPIADNPRIKKFSLPKWDSKALPCQPLKPGELVDLPREKFEEHLTSISSLLSQNDRANAGPVASLHRSKLHTASYLASLCRDGEIVNEVFDSDFIPVMLRQIKSGFSADFKSRLGYALSLLAGNATMISEDFNMTEVFTVLTEVIRDNFRNAKLKQHLLPALGEFLFYAATQEENLGGEIPQWDVPGVTFTIVTRCLHEGEDIAVQHFAAKAIENVASTHGRHCTKFATNDTAQLLWNFFTHCTIDAQKVTAISALSRLTINSPTVFQHVIEKAGFKAVSTALASSIPKIQQGLVTMFVVLLSNRPQMRRLVQERDLATKGLHLFESPSVVIRGKAFLLVLTLIQSSPEALLMCCQSRLVMYIERQLKRGTPIKGESRENRDYLVQCQNICMSAIVEAVPGILLDVLASLDAVQGRKHPSASHAKQLRTNLPLLSIILHLVTSHAFRSQVTNEEFLVNVGLLLSHVTSIDSGSTSIGSAAGPNAAEDLISVVLSIAEAITQHPPILLEYHAVVTQHILPHLAALMSSTNGDTRVLSFRMFADVASLYLDNHNVYNSSSDVEDVLKSTSKLNEVINNHLLPQYHLILQDQDPLPAYGLKLLLSFLERSPDIIHTVVDQKLLLTMSQILQSHTDRVDRGMVLSTVGLLDCLVSAKDVDVSLLYDQGLIDILVSVFVDVASAQNEENFTGNDPSVALLLPLFDALNNTLKFVSREVRKALQAKTEARPDNEAQTQLAEKLLVESKPLVDMTGLLINFLCHEDLDVRDSSCRCLYLMVELFGGIYEDSLSEENMECFAEALSAADVKKQKQLLRIIKRLVSPNIESNYLEGNSLIHVLQGLPTSTDSFSAEGSAVESLVGEILLKFGHDN</sequence>
<feature type="compositionally biased region" description="Polar residues" evidence="1">
    <location>
        <begin position="399"/>
        <end position="419"/>
    </location>
</feature>
<comment type="caution">
    <text evidence="3">The sequence shown here is derived from an EMBL/GenBank/DDBJ whole genome shotgun (WGS) entry which is preliminary data.</text>
</comment>
<name>A0AAU9VRR4_9CNID</name>
<feature type="compositionally biased region" description="Polar residues" evidence="1">
    <location>
        <begin position="430"/>
        <end position="451"/>
    </location>
</feature>
<dbReference type="InterPro" id="IPR011009">
    <property type="entry name" value="Kinase-like_dom_sf"/>
</dbReference>
<protein>
    <recommendedName>
        <fullName evidence="2">Protein kinase domain-containing protein</fullName>
    </recommendedName>
</protein>
<dbReference type="InterPro" id="IPR056981">
    <property type="entry name" value="HEAT_ULK4_RUNKEL"/>
</dbReference>
<evidence type="ECO:0000313" key="3">
    <source>
        <dbReference type="EMBL" id="CAH3032256.1"/>
    </source>
</evidence>
<feature type="compositionally biased region" description="Polar residues" evidence="1">
    <location>
        <begin position="346"/>
        <end position="362"/>
    </location>
</feature>
<dbReference type="CDD" id="cd14010">
    <property type="entry name" value="STKc_ULK4"/>
    <property type="match status" value="1"/>
</dbReference>
<dbReference type="PROSITE" id="PS50011">
    <property type="entry name" value="PROTEIN_KINASE_DOM"/>
    <property type="match status" value="1"/>
</dbReference>
<dbReference type="InterPro" id="IPR016024">
    <property type="entry name" value="ARM-type_fold"/>
</dbReference>
<dbReference type="SUPFAM" id="SSF56112">
    <property type="entry name" value="Protein kinase-like (PK-like)"/>
    <property type="match status" value="1"/>
</dbReference>
<dbReference type="GO" id="GO:0005524">
    <property type="term" value="F:ATP binding"/>
    <property type="evidence" value="ECO:0007669"/>
    <property type="project" value="InterPro"/>
</dbReference>
<dbReference type="InterPro" id="IPR000719">
    <property type="entry name" value="Prot_kinase_dom"/>
</dbReference>
<organism evidence="3 4">
    <name type="scientific">Pocillopora meandrina</name>
    <dbReference type="NCBI Taxonomy" id="46732"/>
    <lineage>
        <taxon>Eukaryota</taxon>
        <taxon>Metazoa</taxon>
        <taxon>Cnidaria</taxon>
        <taxon>Anthozoa</taxon>
        <taxon>Hexacorallia</taxon>
        <taxon>Scleractinia</taxon>
        <taxon>Astrocoeniina</taxon>
        <taxon>Pocilloporidae</taxon>
        <taxon>Pocillopora</taxon>
    </lineage>
</organism>
<dbReference type="Gene3D" id="1.25.10.10">
    <property type="entry name" value="Leucine-rich Repeat Variant"/>
    <property type="match status" value="2"/>
</dbReference>
<accession>A0AAU9VRR4</accession>
<dbReference type="PANTHER" id="PTHR46240:SF1">
    <property type="entry name" value="SERINE_THREONINE-PROTEIN KINASE ULK4"/>
    <property type="match status" value="1"/>
</dbReference>
<feature type="region of interest" description="Disordered" evidence="1">
    <location>
        <begin position="296"/>
        <end position="318"/>
    </location>
</feature>
<keyword evidence="4" id="KW-1185">Reference proteome</keyword>
<dbReference type="Pfam" id="PF23606">
    <property type="entry name" value="HEAT_ULK4"/>
    <property type="match status" value="1"/>
</dbReference>
<dbReference type="SUPFAM" id="SSF48371">
    <property type="entry name" value="ARM repeat"/>
    <property type="match status" value="2"/>
</dbReference>
<dbReference type="PANTHER" id="PTHR46240">
    <property type="entry name" value="SER/THR PROTEIN KINASE ULK4"/>
    <property type="match status" value="1"/>
</dbReference>
<dbReference type="GO" id="GO:0004672">
    <property type="term" value="F:protein kinase activity"/>
    <property type="evidence" value="ECO:0007669"/>
    <property type="project" value="InterPro"/>
</dbReference>
<proteinExistence type="predicted"/>
<evidence type="ECO:0000259" key="2">
    <source>
        <dbReference type="PROSITE" id="PS50011"/>
    </source>
</evidence>
<dbReference type="Proteomes" id="UP001159428">
    <property type="component" value="Unassembled WGS sequence"/>
</dbReference>
<feature type="compositionally biased region" description="Acidic residues" evidence="1">
    <location>
        <begin position="156"/>
        <end position="165"/>
    </location>
</feature>
<feature type="domain" description="Protein kinase" evidence="2">
    <location>
        <begin position="4"/>
        <end position="281"/>
    </location>
</feature>
<reference evidence="3 4" key="1">
    <citation type="submission" date="2022-05" db="EMBL/GenBank/DDBJ databases">
        <authorList>
            <consortium name="Genoscope - CEA"/>
            <person name="William W."/>
        </authorList>
    </citation>
    <scope>NUCLEOTIDE SEQUENCE [LARGE SCALE GENOMIC DNA]</scope>
</reference>
<feature type="compositionally biased region" description="Basic and acidic residues" evidence="1">
    <location>
        <begin position="309"/>
        <end position="318"/>
    </location>
</feature>
<feature type="compositionally biased region" description="Basic and acidic residues" evidence="1">
    <location>
        <begin position="166"/>
        <end position="177"/>
    </location>
</feature>
<dbReference type="Pfam" id="PF00069">
    <property type="entry name" value="Pkinase"/>
    <property type="match status" value="1"/>
</dbReference>
<gene>
    <name evidence="3" type="ORF">PMEA_00001078</name>
</gene>
<feature type="region of interest" description="Disordered" evidence="1">
    <location>
        <begin position="346"/>
        <end position="466"/>
    </location>
</feature>
<dbReference type="EMBL" id="CALNXJ010000001">
    <property type="protein sequence ID" value="CAH3032256.1"/>
    <property type="molecule type" value="Genomic_DNA"/>
</dbReference>
<dbReference type="Gene3D" id="1.10.510.10">
    <property type="entry name" value="Transferase(Phosphotransferase) domain 1"/>
    <property type="match status" value="1"/>
</dbReference>
<dbReference type="InterPro" id="IPR011989">
    <property type="entry name" value="ARM-like"/>
</dbReference>